<comment type="similarity">
    <text evidence="2">Belongs to the class I fructose-bisphosphate aldolase family.</text>
</comment>
<gene>
    <name evidence="7" type="ORF">CBF35_01235</name>
</gene>
<evidence type="ECO:0000256" key="5">
    <source>
        <dbReference type="ARBA" id="ARBA00023239"/>
    </source>
</evidence>
<dbReference type="Proteomes" id="UP000287239">
    <property type="component" value="Unassembled WGS sequence"/>
</dbReference>
<dbReference type="EC" id="4.1.2.13" evidence="3"/>
<evidence type="ECO:0000256" key="2">
    <source>
        <dbReference type="ARBA" id="ARBA00010387"/>
    </source>
</evidence>
<sequence>MNKEQLVRMETGQGFIAALDQSGGSTPKALSNYGVLEGSYTNEEEMFTLVHQMRSRIMESPAFTSEHILGAILFEGTMEKEVAGKATADYLWEDKGILSFLKIDKGLADLADGVQLLKPIPNLTELLAKAKEHHIFGTKERSLIKLANPSGIQAVVNQQFELGKKVFAAGLIPIIEPEVDITSPEKVAAEELLLIELTKQLNQLAPEVKVMLKLTIPTKDNLYESLVNHPQVLRVVALSGGYSRFEANKRLSRNHGVIASFSRALSEGLNVSQSRSDFDQTLGTSIKEIYEASIK</sequence>
<organism evidence="7 8">
    <name type="scientific">Vagococcus salmoninarum</name>
    <dbReference type="NCBI Taxonomy" id="2739"/>
    <lineage>
        <taxon>Bacteria</taxon>
        <taxon>Bacillati</taxon>
        <taxon>Bacillota</taxon>
        <taxon>Bacilli</taxon>
        <taxon>Lactobacillales</taxon>
        <taxon>Enterococcaceae</taxon>
        <taxon>Vagococcus</taxon>
    </lineage>
</organism>
<evidence type="ECO:0000256" key="6">
    <source>
        <dbReference type="ARBA" id="ARBA00029799"/>
    </source>
</evidence>
<proteinExistence type="inferred from homology"/>
<dbReference type="PANTHER" id="PTHR11627">
    <property type="entry name" value="FRUCTOSE-BISPHOSPHATE ALDOLASE"/>
    <property type="match status" value="1"/>
</dbReference>
<comment type="pathway">
    <text evidence="1">Carbohydrate degradation; glycolysis; D-glyceraldehyde 3-phosphate and glycerone phosphate from D-glucose: step 4/4.</text>
</comment>
<dbReference type="OrthoDB" id="9813469at2"/>
<evidence type="ECO:0000313" key="7">
    <source>
        <dbReference type="EMBL" id="RST97945.1"/>
    </source>
</evidence>
<dbReference type="Gene3D" id="3.20.20.70">
    <property type="entry name" value="Aldolase class I"/>
    <property type="match status" value="1"/>
</dbReference>
<evidence type="ECO:0000256" key="1">
    <source>
        <dbReference type="ARBA" id="ARBA00004714"/>
    </source>
</evidence>
<keyword evidence="4" id="KW-0324">Glycolysis</keyword>
<dbReference type="RefSeq" id="WP_126778071.1">
    <property type="nucleotide sequence ID" value="NZ_NGJU01000001.1"/>
</dbReference>
<accession>A0A429ZWA2</accession>
<dbReference type="InterPro" id="IPR000741">
    <property type="entry name" value="FBA_I"/>
</dbReference>
<comment type="caution">
    <text evidence="7">The sequence shown here is derived from an EMBL/GenBank/DDBJ whole genome shotgun (WGS) entry which is preliminary data.</text>
</comment>
<protein>
    <recommendedName>
        <fullName evidence="3">fructose-bisphosphate aldolase</fullName>
        <ecNumber evidence="3">4.1.2.13</ecNumber>
    </recommendedName>
    <alternativeName>
        <fullName evidence="6">Fructose-bisphosphate aldolase class I</fullName>
    </alternativeName>
</protein>
<evidence type="ECO:0000256" key="3">
    <source>
        <dbReference type="ARBA" id="ARBA00013068"/>
    </source>
</evidence>
<keyword evidence="8" id="KW-1185">Reference proteome</keyword>
<dbReference type="EMBL" id="NGJU01000001">
    <property type="protein sequence ID" value="RST97945.1"/>
    <property type="molecule type" value="Genomic_DNA"/>
</dbReference>
<dbReference type="GO" id="GO:0004332">
    <property type="term" value="F:fructose-bisphosphate aldolase activity"/>
    <property type="evidence" value="ECO:0007669"/>
    <property type="project" value="UniProtKB-EC"/>
</dbReference>
<dbReference type="GeneID" id="98566978"/>
<dbReference type="GO" id="GO:0006096">
    <property type="term" value="P:glycolytic process"/>
    <property type="evidence" value="ECO:0007669"/>
    <property type="project" value="UniProtKB-UniPathway"/>
</dbReference>
<reference evidence="7 8" key="1">
    <citation type="submission" date="2017-05" db="EMBL/GenBank/DDBJ databases">
        <title>Vagococcus spp. assemblies.</title>
        <authorList>
            <person name="Gulvik C.A."/>
        </authorList>
    </citation>
    <scope>NUCLEOTIDE SEQUENCE [LARGE SCALE GENOMIC DNA]</scope>
    <source>
        <strain evidence="7 8">NCFB 2777</strain>
    </source>
</reference>
<dbReference type="InterPro" id="IPR013785">
    <property type="entry name" value="Aldolase_TIM"/>
</dbReference>
<keyword evidence="5" id="KW-0456">Lyase</keyword>
<evidence type="ECO:0000256" key="4">
    <source>
        <dbReference type="ARBA" id="ARBA00023152"/>
    </source>
</evidence>
<evidence type="ECO:0000313" key="8">
    <source>
        <dbReference type="Proteomes" id="UP000287239"/>
    </source>
</evidence>
<dbReference type="UniPathway" id="UPA00109">
    <property type="reaction ID" value="UER00183"/>
</dbReference>
<dbReference type="SUPFAM" id="SSF51569">
    <property type="entry name" value="Aldolase"/>
    <property type="match status" value="1"/>
</dbReference>
<dbReference type="Pfam" id="PF00274">
    <property type="entry name" value="Glycolytic"/>
    <property type="match status" value="1"/>
</dbReference>
<name>A0A429ZWA2_9ENTE</name>
<dbReference type="AlphaFoldDB" id="A0A429ZWA2"/>
<dbReference type="NCBIfam" id="NF003784">
    <property type="entry name" value="PRK05377.1"/>
    <property type="match status" value="1"/>
</dbReference>